<dbReference type="EMBL" id="JANIBL010000027">
    <property type="protein sequence ID" value="MCQ8117749.1"/>
    <property type="molecule type" value="Genomic_DNA"/>
</dbReference>
<organism evidence="2 3">
    <name type="scientific">Methylomonas rosea</name>
    <dbReference type="NCBI Taxonomy" id="2952227"/>
    <lineage>
        <taxon>Bacteria</taxon>
        <taxon>Pseudomonadati</taxon>
        <taxon>Pseudomonadota</taxon>
        <taxon>Gammaproteobacteria</taxon>
        <taxon>Methylococcales</taxon>
        <taxon>Methylococcaceae</taxon>
        <taxon>Methylomonas</taxon>
    </lineage>
</organism>
<accession>A0ABT1TSJ4</accession>
<reference evidence="2 3" key="1">
    <citation type="submission" date="2022-07" db="EMBL/GenBank/DDBJ databases">
        <title>Methylomonas rivi sp. nov., Methylomonas rosea sp. nov., Methylomonas aureus sp. nov. and Methylomonas subterranea sp. nov., four novel methanotrophs isolated from a freshwater creek and the deep terrestrial subsurface.</title>
        <authorList>
            <person name="Abin C."/>
            <person name="Sankaranarayanan K."/>
            <person name="Garner C."/>
            <person name="Sindelar R."/>
            <person name="Kotary K."/>
            <person name="Garner R."/>
            <person name="Barclay S."/>
            <person name="Lawson P."/>
            <person name="Krumholz L."/>
        </authorList>
    </citation>
    <scope>NUCLEOTIDE SEQUENCE [LARGE SCALE GENOMIC DNA]</scope>
    <source>
        <strain evidence="2 3">WSC-7</strain>
    </source>
</reference>
<keyword evidence="1" id="KW-0472">Membrane</keyword>
<dbReference type="Proteomes" id="UP001524570">
    <property type="component" value="Unassembled WGS sequence"/>
</dbReference>
<protein>
    <submittedName>
        <fullName evidence="2">Conjugal transfer protein</fullName>
    </submittedName>
</protein>
<evidence type="ECO:0000313" key="3">
    <source>
        <dbReference type="Proteomes" id="UP001524570"/>
    </source>
</evidence>
<name>A0ABT1TSJ4_9GAMM</name>
<sequence>MKSDYDYQFPWRPIFEVYAISGWLGGAELAYWTSRWSGLPHEPFDWLMTACGVMACWRLSPALSLWYRKRRLRQFRFQYLDAEKLVAMVKHHPEALWFGWG</sequence>
<keyword evidence="3" id="KW-1185">Reference proteome</keyword>
<evidence type="ECO:0000256" key="1">
    <source>
        <dbReference type="SAM" id="Phobius"/>
    </source>
</evidence>
<comment type="caution">
    <text evidence="2">The sequence shown here is derived from an EMBL/GenBank/DDBJ whole genome shotgun (WGS) entry which is preliminary data.</text>
</comment>
<keyword evidence="1" id="KW-0812">Transmembrane</keyword>
<proteinExistence type="predicted"/>
<feature type="non-terminal residue" evidence="2">
    <location>
        <position position="101"/>
    </location>
</feature>
<evidence type="ECO:0000313" key="2">
    <source>
        <dbReference type="EMBL" id="MCQ8117749.1"/>
    </source>
</evidence>
<keyword evidence="1" id="KW-1133">Transmembrane helix</keyword>
<feature type="transmembrane region" description="Helical" evidence="1">
    <location>
        <begin position="46"/>
        <end position="67"/>
    </location>
</feature>
<gene>
    <name evidence="2" type="ORF">NP589_09950</name>
</gene>